<evidence type="ECO:0000313" key="2">
    <source>
        <dbReference type="Proteomes" id="UP001732700"/>
    </source>
</evidence>
<dbReference type="EnsemblPlants" id="AVESA.00010b.r2.6AG1033990.1">
    <property type="protein sequence ID" value="AVESA.00010b.r2.6AG1033990.1.CDS.1"/>
    <property type="gene ID" value="AVESA.00010b.r2.6AG1033990"/>
</dbReference>
<reference evidence="1" key="2">
    <citation type="submission" date="2025-09" db="UniProtKB">
        <authorList>
            <consortium name="EnsemblPlants"/>
        </authorList>
    </citation>
    <scope>IDENTIFICATION</scope>
</reference>
<evidence type="ECO:0000313" key="1">
    <source>
        <dbReference type="EnsemblPlants" id="AVESA.00010b.r2.6AG1033990.1.CDS.1"/>
    </source>
</evidence>
<organism evidence="1 2">
    <name type="scientific">Avena sativa</name>
    <name type="common">Oat</name>
    <dbReference type="NCBI Taxonomy" id="4498"/>
    <lineage>
        <taxon>Eukaryota</taxon>
        <taxon>Viridiplantae</taxon>
        <taxon>Streptophyta</taxon>
        <taxon>Embryophyta</taxon>
        <taxon>Tracheophyta</taxon>
        <taxon>Spermatophyta</taxon>
        <taxon>Magnoliopsida</taxon>
        <taxon>Liliopsida</taxon>
        <taxon>Poales</taxon>
        <taxon>Poaceae</taxon>
        <taxon>BOP clade</taxon>
        <taxon>Pooideae</taxon>
        <taxon>Poodae</taxon>
        <taxon>Poeae</taxon>
        <taxon>Poeae Chloroplast Group 1 (Aveneae type)</taxon>
        <taxon>Aveninae</taxon>
        <taxon>Avena</taxon>
    </lineage>
</organism>
<dbReference type="Proteomes" id="UP001732700">
    <property type="component" value="Chromosome 6A"/>
</dbReference>
<reference evidence="1" key="1">
    <citation type="submission" date="2021-05" db="EMBL/GenBank/DDBJ databases">
        <authorList>
            <person name="Scholz U."/>
            <person name="Mascher M."/>
            <person name="Fiebig A."/>
        </authorList>
    </citation>
    <scope>NUCLEOTIDE SEQUENCE [LARGE SCALE GENOMIC DNA]</scope>
</reference>
<name>A0ACD5YSB6_AVESA</name>
<accession>A0ACD5YSB6</accession>
<proteinExistence type="predicted"/>
<keyword evidence="2" id="KW-1185">Reference proteome</keyword>
<protein>
    <submittedName>
        <fullName evidence="1">Uncharacterized protein</fullName>
    </submittedName>
</protein>
<sequence>MRRRAGGVGSPPSADTTSLVALLLLLLLLLLVATELGTGACSCRALKADLVVSAAARKHGRTALPTGPPPPPPASASVAGEAGGAAYDASKRMVPQGPNPLHN</sequence>